<evidence type="ECO:0000313" key="1">
    <source>
        <dbReference type="EMBL" id="KRL63851.1"/>
    </source>
</evidence>
<dbReference type="RefSeq" id="WP_027824776.1">
    <property type="nucleotide sequence ID" value="NZ_AUEI01000004.1"/>
</dbReference>
<dbReference type="InterPro" id="IPR038226">
    <property type="entry name" value="LMG18311-like_sf"/>
</dbReference>
<dbReference type="PATRIC" id="fig|1122152.4.peg.99"/>
<reference evidence="1 2" key="1">
    <citation type="journal article" date="2015" name="Genome Announc.">
        <title>Expanding the biotechnology potential of lactobacilli through comparative genomics of 213 strains and associated genera.</title>
        <authorList>
            <person name="Sun Z."/>
            <person name="Harris H.M."/>
            <person name="McCann A."/>
            <person name="Guo C."/>
            <person name="Argimon S."/>
            <person name="Zhang W."/>
            <person name="Yang X."/>
            <person name="Jeffery I.B."/>
            <person name="Cooney J.C."/>
            <person name="Kagawa T.F."/>
            <person name="Liu W."/>
            <person name="Song Y."/>
            <person name="Salvetti E."/>
            <person name="Wrobel A."/>
            <person name="Rasinkangas P."/>
            <person name="Parkhill J."/>
            <person name="Rea M.C."/>
            <person name="O'Sullivan O."/>
            <person name="Ritari J."/>
            <person name="Douillard F.P."/>
            <person name="Paul Ross R."/>
            <person name="Yang R."/>
            <person name="Briner A.E."/>
            <person name="Felis G.E."/>
            <person name="de Vos W.M."/>
            <person name="Barrangou R."/>
            <person name="Klaenhammer T.R."/>
            <person name="Caufield P.W."/>
            <person name="Cui Y."/>
            <person name="Zhang H."/>
            <person name="O'Toole P.W."/>
        </authorList>
    </citation>
    <scope>NUCLEOTIDE SEQUENCE [LARGE SCALE GENOMIC DNA]</scope>
    <source>
        <strain evidence="1 2">DSM 15354</strain>
    </source>
</reference>
<dbReference type="STRING" id="1122152.GCA_000425905_00586"/>
<organism evidence="1 2">
    <name type="scientific">Lactobacillus psittaci DSM 15354</name>
    <dbReference type="NCBI Taxonomy" id="1122152"/>
    <lineage>
        <taxon>Bacteria</taxon>
        <taxon>Bacillati</taxon>
        <taxon>Bacillota</taxon>
        <taxon>Bacilli</taxon>
        <taxon>Lactobacillales</taxon>
        <taxon>Lactobacillaceae</taxon>
        <taxon>Lactobacillus</taxon>
    </lineage>
</organism>
<dbReference type="AlphaFoldDB" id="A0A0R1SFE7"/>
<proteinExistence type="predicted"/>
<dbReference type="Pfam" id="PF08860">
    <property type="entry name" value="DUF1827"/>
    <property type="match status" value="1"/>
</dbReference>
<dbReference type="Proteomes" id="UP000051931">
    <property type="component" value="Unassembled WGS sequence"/>
</dbReference>
<dbReference type="InterPro" id="IPR014959">
    <property type="entry name" value="DUF1827"/>
</dbReference>
<evidence type="ECO:0008006" key="3">
    <source>
        <dbReference type="Google" id="ProtNLM"/>
    </source>
</evidence>
<sequence>MHLIDVTNTYSDLVQNQLNSTNAQYVKVYSLGNSSVVYTETDVDIEIVIENHNRKIKDEEVDFLVRRLIHDDRSYNVTVDSSKKVIAITCKK</sequence>
<comment type="caution">
    <text evidence="1">The sequence shown here is derived from an EMBL/GenBank/DDBJ whole genome shotgun (WGS) entry which is preliminary data.</text>
</comment>
<protein>
    <recommendedName>
        <fullName evidence="3">DUF1827 family protein</fullName>
    </recommendedName>
</protein>
<dbReference type="eggNOG" id="ENOG50335YI">
    <property type="taxonomic scope" value="Bacteria"/>
</dbReference>
<name>A0A0R1SFE7_9LACO</name>
<gene>
    <name evidence="1" type="ORF">FC23_GL000098</name>
</gene>
<dbReference type="Gene3D" id="3.40.1720.10">
    <property type="entry name" value="Streptococcus thermophilus LMG 18311 protein like"/>
    <property type="match status" value="1"/>
</dbReference>
<dbReference type="EMBL" id="AZFB01000001">
    <property type="protein sequence ID" value="KRL63851.1"/>
    <property type="molecule type" value="Genomic_DNA"/>
</dbReference>
<accession>A0A0R1SFE7</accession>
<keyword evidence="2" id="KW-1185">Reference proteome</keyword>
<evidence type="ECO:0000313" key="2">
    <source>
        <dbReference type="Proteomes" id="UP000051931"/>
    </source>
</evidence>